<keyword evidence="1" id="KW-0472">Membrane</keyword>
<dbReference type="InterPro" id="IPR042094">
    <property type="entry name" value="T2SS_GspF_sf"/>
</dbReference>
<sequence length="401" mass="45184">MVPRQLRAESSIFQRDEDMKSLLGRLPFGGSPSNDNPTAGKGLFLAIWEFKHKRGEFYGDLAGMMEAQPGKNIRELLEPYVDRHASQPEGKLAAHWLQRMDEDVATFSDAMIGTVPSEDLTVLSFSERAGDLKIGLQQLAENILGMEEAKRVARTTLLTAVAAVLIFHVFLGVEAFVLMPRLVKSIGGMIPPDHWGTVGRAFYHVGEFVRGWGWAVLGLEIAAFSWIQWSFPNYVGRARPWLDRNVLPYQFYRDFRGAGFLSALGAATAKVGTQVQTVPDALEKMEPESYPWLRMHILQILDNFEHEPNAKGEAFNTGIVNDNAYYRIVDIAEYNDMSTMLAKVGTIVRRTAPIEMQRKATVLRYTVVVGVILAMMAFYFGTFRMSDEFKQIIQLQMMMRG</sequence>
<accession>A0AAW3V3E4</accession>
<evidence type="ECO:0000313" key="3">
    <source>
        <dbReference type="Proteomes" id="UP000518681"/>
    </source>
</evidence>
<dbReference type="Proteomes" id="UP000518681">
    <property type="component" value="Unassembled WGS sequence"/>
</dbReference>
<reference evidence="2 3" key="1">
    <citation type="submission" date="2020-08" db="EMBL/GenBank/DDBJ databases">
        <title>Genomic Encyclopedia of Type Strains, Phase IV (KMG-V): Genome sequencing to study the core and pangenomes of soil and plant-associated prokaryotes.</title>
        <authorList>
            <person name="Whitman W."/>
        </authorList>
    </citation>
    <scope>NUCLEOTIDE SEQUENCE [LARGE SCALE GENOMIC DNA]</scope>
    <source>
        <strain evidence="2 3">SEMIA 4013</strain>
    </source>
</reference>
<evidence type="ECO:0000313" key="2">
    <source>
        <dbReference type="EMBL" id="MBB6204202.1"/>
    </source>
</evidence>
<proteinExistence type="predicted"/>
<feature type="transmembrane region" description="Helical" evidence="1">
    <location>
        <begin position="362"/>
        <end position="380"/>
    </location>
</feature>
<dbReference type="Gene3D" id="1.20.81.30">
    <property type="entry name" value="Type II secretion system (T2SS), domain F"/>
    <property type="match status" value="1"/>
</dbReference>
<name>A0AAW3V3E4_9BURK</name>
<dbReference type="EMBL" id="JACIIK010000009">
    <property type="protein sequence ID" value="MBB6204202.1"/>
    <property type="molecule type" value="Genomic_DNA"/>
</dbReference>
<comment type="caution">
    <text evidence="2">The sequence shown here is derived from an EMBL/GenBank/DDBJ whole genome shotgun (WGS) entry which is preliminary data.</text>
</comment>
<evidence type="ECO:0000256" key="1">
    <source>
        <dbReference type="SAM" id="Phobius"/>
    </source>
</evidence>
<organism evidence="2 3">
    <name type="scientific">Paraburkholderia fungorum</name>
    <dbReference type="NCBI Taxonomy" id="134537"/>
    <lineage>
        <taxon>Bacteria</taxon>
        <taxon>Pseudomonadati</taxon>
        <taxon>Pseudomonadota</taxon>
        <taxon>Betaproteobacteria</taxon>
        <taxon>Burkholderiales</taxon>
        <taxon>Burkholderiaceae</taxon>
        <taxon>Paraburkholderia</taxon>
    </lineage>
</organism>
<feature type="transmembrane region" description="Helical" evidence="1">
    <location>
        <begin position="156"/>
        <end position="179"/>
    </location>
</feature>
<dbReference type="RefSeq" id="WP_260418136.1">
    <property type="nucleotide sequence ID" value="NZ_JACIIK010000009.1"/>
</dbReference>
<dbReference type="AlphaFoldDB" id="A0AAW3V3E4"/>
<protein>
    <submittedName>
        <fullName evidence="2">Secreted protein</fullName>
    </submittedName>
</protein>
<keyword evidence="1" id="KW-0812">Transmembrane</keyword>
<gene>
    <name evidence="2" type="ORF">GGD69_005096</name>
</gene>
<keyword evidence="1" id="KW-1133">Transmembrane helix</keyword>